<feature type="transmembrane region" description="Helical" evidence="8">
    <location>
        <begin position="395"/>
        <end position="415"/>
    </location>
</feature>
<proteinExistence type="inferred from homology"/>
<evidence type="ECO:0000313" key="9">
    <source>
        <dbReference type="EMBL" id="MFD0919587.1"/>
    </source>
</evidence>
<keyword evidence="5 8" id="KW-1133">Transmembrane helix</keyword>
<reference evidence="10" key="1">
    <citation type="journal article" date="2019" name="Int. J. Syst. Evol. Microbiol.">
        <title>The Global Catalogue of Microorganisms (GCM) 10K type strain sequencing project: providing services to taxonomists for standard genome sequencing and annotation.</title>
        <authorList>
            <consortium name="The Broad Institute Genomics Platform"/>
            <consortium name="The Broad Institute Genome Sequencing Center for Infectious Disease"/>
            <person name="Wu L."/>
            <person name="Ma J."/>
        </authorList>
    </citation>
    <scope>NUCLEOTIDE SEQUENCE [LARGE SCALE GENOMIC DNA]</scope>
    <source>
        <strain evidence="10">CCUG 56401</strain>
    </source>
</reference>
<feature type="transmembrane region" description="Helical" evidence="8">
    <location>
        <begin position="168"/>
        <end position="190"/>
    </location>
</feature>
<feature type="transmembrane region" description="Helical" evidence="8">
    <location>
        <begin position="29"/>
        <end position="50"/>
    </location>
</feature>
<feature type="transmembrane region" description="Helical" evidence="8">
    <location>
        <begin position="138"/>
        <end position="156"/>
    </location>
</feature>
<dbReference type="InterPro" id="IPR001248">
    <property type="entry name" value="Pur-cyt_permease"/>
</dbReference>
<dbReference type="EMBL" id="JBHTIW010000003">
    <property type="protein sequence ID" value="MFD0919587.1"/>
    <property type="molecule type" value="Genomic_DNA"/>
</dbReference>
<evidence type="ECO:0000256" key="1">
    <source>
        <dbReference type="ARBA" id="ARBA00004141"/>
    </source>
</evidence>
<accession>A0ABW3FTG2</accession>
<feature type="transmembrane region" description="Helical" evidence="8">
    <location>
        <begin position="237"/>
        <end position="257"/>
    </location>
</feature>
<feature type="transmembrane region" description="Helical" evidence="8">
    <location>
        <begin position="56"/>
        <end position="77"/>
    </location>
</feature>
<dbReference type="Pfam" id="PF02133">
    <property type="entry name" value="Transp_cyt_pur"/>
    <property type="match status" value="1"/>
</dbReference>
<evidence type="ECO:0000256" key="7">
    <source>
        <dbReference type="PIRNR" id="PIRNR002744"/>
    </source>
</evidence>
<protein>
    <submittedName>
        <fullName evidence="9">Purine-cytosine permease family protein</fullName>
    </submittedName>
</protein>
<evidence type="ECO:0000256" key="2">
    <source>
        <dbReference type="ARBA" id="ARBA00008974"/>
    </source>
</evidence>
<feature type="transmembrane region" description="Helical" evidence="8">
    <location>
        <begin position="421"/>
        <end position="445"/>
    </location>
</feature>
<evidence type="ECO:0000256" key="5">
    <source>
        <dbReference type="ARBA" id="ARBA00022989"/>
    </source>
</evidence>
<keyword evidence="3 7" id="KW-0813">Transport</keyword>
<dbReference type="PIRSF" id="PIRSF002744">
    <property type="entry name" value="Pur-cyt_permease"/>
    <property type="match status" value="1"/>
</dbReference>
<comment type="similarity">
    <text evidence="2 7">Belongs to the purine-cytosine permease (2.A.39) family.</text>
</comment>
<evidence type="ECO:0000256" key="4">
    <source>
        <dbReference type="ARBA" id="ARBA00022692"/>
    </source>
</evidence>
<dbReference type="Proteomes" id="UP001597018">
    <property type="component" value="Unassembled WGS sequence"/>
</dbReference>
<organism evidence="9 10">
    <name type="scientific">Saccharopolyspora rosea</name>
    <dbReference type="NCBI Taxonomy" id="524884"/>
    <lineage>
        <taxon>Bacteria</taxon>
        <taxon>Bacillati</taxon>
        <taxon>Actinomycetota</taxon>
        <taxon>Actinomycetes</taxon>
        <taxon>Pseudonocardiales</taxon>
        <taxon>Pseudonocardiaceae</taxon>
        <taxon>Saccharopolyspora</taxon>
    </lineage>
</organism>
<dbReference type="Gene3D" id="1.10.4160.10">
    <property type="entry name" value="Hydantoin permease"/>
    <property type="match status" value="1"/>
</dbReference>
<evidence type="ECO:0000313" key="10">
    <source>
        <dbReference type="Proteomes" id="UP001597018"/>
    </source>
</evidence>
<evidence type="ECO:0000256" key="3">
    <source>
        <dbReference type="ARBA" id="ARBA00022448"/>
    </source>
</evidence>
<dbReference type="RefSeq" id="WP_263252544.1">
    <property type="nucleotide sequence ID" value="NZ_BAABLT010000001.1"/>
</dbReference>
<feature type="transmembrane region" description="Helical" evidence="8">
    <location>
        <begin position="351"/>
        <end position="374"/>
    </location>
</feature>
<feature type="transmembrane region" description="Helical" evidence="8">
    <location>
        <begin position="97"/>
        <end position="118"/>
    </location>
</feature>
<keyword evidence="4 8" id="KW-0812">Transmembrane</keyword>
<keyword evidence="10" id="KW-1185">Reference proteome</keyword>
<feature type="transmembrane region" description="Helical" evidence="8">
    <location>
        <begin position="320"/>
        <end position="339"/>
    </location>
</feature>
<gene>
    <name evidence="9" type="ORF">ACFQ16_07515</name>
</gene>
<dbReference type="InterPro" id="IPR026030">
    <property type="entry name" value="Pur-cyt_permease_Fcy2/21/22"/>
</dbReference>
<name>A0ABW3FTG2_9PSEU</name>
<feature type="transmembrane region" description="Helical" evidence="8">
    <location>
        <begin position="196"/>
        <end position="216"/>
    </location>
</feature>
<comment type="subcellular location">
    <subcellularLocation>
        <location evidence="1">Membrane</location>
        <topology evidence="1">Multi-pass membrane protein</topology>
    </subcellularLocation>
</comment>
<dbReference type="CDD" id="cd11484">
    <property type="entry name" value="SLC-NCS1sbd_CobB-like"/>
    <property type="match status" value="1"/>
</dbReference>
<comment type="caution">
    <text evidence="9">The sequence shown here is derived from an EMBL/GenBank/DDBJ whole genome shotgun (WGS) entry which is preliminary data.</text>
</comment>
<keyword evidence="6 7" id="KW-0472">Membrane</keyword>
<evidence type="ECO:0000256" key="8">
    <source>
        <dbReference type="SAM" id="Phobius"/>
    </source>
</evidence>
<dbReference type="PANTHER" id="PTHR31806">
    <property type="entry name" value="PURINE-CYTOSINE PERMEASE FCY2-RELATED"/>
    <property type="match status" value="1"/>
</dbReference>
<feature type="transmembrane region" description="Helical" evidence="8">
    <location>
        <begin position="277"/>
        <end position="299"/>
    </location>
</feature>
<evidence type="ECO:0000256" key="6">
    <source>
        <dbReference type="ARBA" id="ARBA00023136"/>
    </source>
</evidence>
<sequence>MTGGRLFTVERQTIAPIPEDERHGTSRGLVAIWFGMNMTPLAVVTGATATTVLGLSLGWAIVAVLVGNMLGGIGMALHAAQGPRLGVPQMLQARGQFGAYGAAVIVLVALVMFVGYFSSNLVVAAGSVHQIAPGMDEVGTLLLCTAISLVVSVFGHDLVRRITAWSSYVVGALVLVAFVRLLSGGALGAVVHEGRFSASGFLGMLAIGVVWQLTYAPYVSDYSRYMPRDTGARGAFWGSYSGCVASSALLMVLGAAVGLASHGADTMSGLDELLGPLIGFVVLFGFALAATAGNSVNAYCSSLCALTLGETFRRGWVPGVRARLATTAVLHLVGLWIAVEAQSGFATAYFSFLSILLYVLIPWSAVNLVDYYLVRRGDYDVDAFFRADGGGYGRWNAGALLVFALGALLQIPFMMTNVYTGPIATALGGVDVAWLVGLAVSCVLYHQLARRRPALVRLQPTTAAETEVVS</sequence>
<dbReference type="PANTHER" id="PTHR31806:SF1">
    <property type="entry name" value="PURINE-CYTOSINE PERMEASE FCY2-RELATED"/>
    <property type="match status" value="1"/>
</dbReference>